<proteinExistence type="inferred from homology"/>
<evidence type="ECO:0000256" key="2">
    <source>
        <dbReference type="ARBA" id="ARBA00022723"/>
    </source>
</evidence>
<evidence type="ECO:0000313" key="10">
    <source>
        <dbReference type="EMBL" id="BBA33933.1"/>
    </source>
</evidence>
<comment type="cofactor">
    <cofactor evidence="7">
        <name>Ca(2+)</name>
        <dbReference type="ChEBI" id="CHEBI:29108"/>
    </cofactor>
    <text evidence="7">Binds 1 Ca(2+) ion per subunit.</text>
</comment>
<evidence type="ECO:0000256" key="7">
    <source>
        <dbReference type="PIRSR" id="PIRSR617512-3"/>
    </source>
</evidence>
<evidence type="ECO:0000313" key="11">
    <source>
        <dbReference type="Proteomes" id="UP000266313"/>
    </source>
</evidence>
<feature type="binding site" evidence="6">
    <location>
        <position position="74"/>
    </location>
    <ligand>
        <name>pyrroloquinoline quinone</name>
        <dbReference type="ChEBI" id="CHEBI:58442"/>
    </ligand>
</feature>
<protein>
    <submittedName>
        <fullName evidence="10">Pqq-dependent dehydrogenase, methanol/ethanol family</fullName>
    </submittedName>
</protein>
<keyword evidence="8" id="KW-1015">Disulfide bond</keyword>
<dbReference type="PANTHER" id="PTHR32303">
    <property type="entry name" value="QUINOPROTEIN ALCOHOL DEHYDROGENASE (CYTOCHROME C)"/>
    <property type="match status" value="1"/>
</dbReference>
<dbReference type="PANTHER" id="PTHR32303:SF4">
    <property type="entry name" value="QUINOPROTEIN GLUCOSE DEHYDROGENASE"/>
    <property type="match status" value="1"/>
</dbReference>
<dbReference type="Proteomes" id="UP000266313">
    <property type="component" value="Chromosome"/>
</dbReference>
<dbReference type="AlphaFoldDB" id="A0A250KQI1"/>
<dbReference type="NCBIfam" id="TIGR03075">
    <property type="entry name" value="PQQ_enz_alc_DH"/>
    <property type="match status" value="1"/>
</dbReference>
<dbReference type="GO" id="GO:0016020">
    <property type="term" value="C:membrane"/>
    <property type="evidence" value="ECO:0007669"/>
    <property type="project" value="InterPro"/>
</dbReference>
<keyword evidence="3 6" id="KW-0634">PQQ</keyword>
<keyword evidence="2 7" id="KW-0479">Metal-binding</keyword>
<feature type="binding site" evidence="7">
    <location>
        <position position="190"/>
    </location>
    <ligand>
        <name>Ca(2+)</name>
        <dbReference type="ChEBI" id="CHEBI:29108"/>
    </ligand>
</feature>
<dbReference type="GO" id="GO:0016614">
    <property type="term" value="F:oxidoreductase activity, acting on CH-OH group of donors"/>
    <property type="evidence" value="ECO:0007669"/>
    <property type="project" value="InterPro"/>
</dbReference>
<dbReference type="Gene3D" id="2.140.10.10">
    <property type="entry name" value="Quinoprotein alcohol dehydrogenase-like superfamily"/>
    <property type="match status" value="1"/>
</dbReference>
<evidence type="ECO:0000256" key="3">
    <source>
        <dbReference type="ARBA" id="ARBA00022891"/>
    </source>
</evidence>
<evidence type="ECO:0000256" key="5">
    <source>
        <dbReference type="PIRSR" id="PIRSR617512-1"/>
    </source>
</evidence>
<feature type="domain" description="Pyrrolo-quinoline quinone repeat" evidence="9">
    <location>
        <begin position="473"/>
        <end position="536"/>
    </location>
</feature>
<feature type="binding site" evidence="7">
    <location>
        <position position="273"/>
    </location>
    <ligand>
        <name>Ca(2+)</name>
        <dbReference type="ChEBI" id="CHEBI:29108"/>
    </ligand>
</feature>
<dbReference type="KEGG" id="mmai:sS8_1979"/>
<gene>
    <name evidence="10" type="ORF">sS8_1979</name>
</gene>
<sequence>MLCLLISAACSGWLANVPASDEVVRLSQDDGQWVMAAKNYANTRFSGLDQINAGNVKQLRVAWVFSTGVLNGHEAAPLVVKDTMYLVTPWPNLLYALDLNQAGAIKWVYKPNPSRAARGVACCDVVNRGAAYAEGKIFFNTLDNHTVAVDAATGKEAWKTKLGEIAMGETMTMAPIVVKNKVLVGNSGGEMGVRGWITALDTRNGRILWRAYSTGPDKDVLIGPDFKPPYVTGENLGATTWPSETAWQIGGGTVWGWISYDPEADLIYYGTSNAGPWNAVQRPGDNKWTSSVFARDPDTGMARWAYQWNPHDLYDYDGINENVLLDLNIGGQDRKVLVHADRNGYLYVMDRLTGEIISAEPFVHTNTVKGVDLKTGIPDLATGKEPQLGKFVKDICPAPPGGKDWQPMAYSPRTGFLYVPHNNLCFDMKTMEVGYIAGTPYVGAEVAMKPGPGGNRGLFTAWDPVQNKKMWAIEEPFPAWSGALATAGDVVFYGTMDRWFKAVDAKTGRELWKFRTGSGVIGQPVTYRGPDGKQYVAVLAGVGGWAGAVVSGHLDPEIPYGALGFVGAMRDLPKVTGEGGTLYVFALPEEQP</sequence>
<accession>A0A250KQI1</accession>
<evidence type="ECO:0000256" key="8">
    <source>
        <dbReference type="PIRSR" id="PIRSR617512-4"/>
    </source>
</evidence>
<dbReference type="GO" id="GO:0005509">
    <property type="term" value="F:calcium ion binding"/>
    <property type="evidence" value="ECO:0007669"/>
    <property type="project" value="InterPro"/>
</dbReference>
<reference evidence="10 11" key="1">
    <citation type="submission" date="2016-12" db="EMBL/GenBank/DDBJ databases">
        <title>Genome sequencing of Methylocaldum marinum.</title>
        <authorList>
            <person name="Takeuchi M."/>
            <person name="Kamagata Y."/>
            <person name="Hiraoka S."/>
            <person name="Oshima K."/>
            <person name="Hattori M."/>
            <person name="Iwasaki W."/>
        </authorList>
    </citation>
    <scope>NUCLEOTIDE SEQUENCE [LARGE SCALE GENOMIC DNA]</scope>
    <source>
        <strain evidence="10 11">S8</strain>
    </source>
</reference>
<dbReference type="CDD" id="cd10278">
    <property type="entry name" value="PQQ_MDH"/>
    <property type="match status" value="1"/>
</dbReference>
<keyword evidence="11" id="KW-1185">Reference proteome</keyword>
<dbReference type="EMBL" id="AP017928">
    <property type="protein sequence ID" value="BBA33933.1"/>
    <property type="molecule type" value="Genomic_DNA"/>
</dbReference>
<organism evidence="10 11">
    <name type="scientific">Methylocaldum marinum</name>
    <dbReference type="NCBI Taxonomy" id="1432792"/>
    <lineage>
        <taxon>Bacteria</taxon>
        <taxon>Pseudomonadati</taxon>
        <taxon>Pseudomonadota</taxon>
        <taxon>Gammaproteobacteria</taxon>
        <taxon>Methylococcales</taxon>
        <taxon>Methylococcaceae</taxon>
        <taxon>Methylocaldum</taxon>
    </lineage>
</organism>
<dbReference type="InterPro" id="IPR011047">
    <property type="entry name" value="Quinoprotein_ADH-like_sf"/>
</dbReference>
<evidence type="ECO:0000256" key="1">
    <source>
        <dbReference type="ARBA" id="ARBA00008156"/>
    </source>
</evidence>
<feature type="binding site" evidence="6">
    <location>
        <position position="253"/>
    </location>
    <ligand>
        <name>pyrroloquinoline quinone</name>
        <dbReference type="ChEBI" id="CHEBI:58442"/>
    </ligand>
</feature>
<feature type="binding site" evidence="6">
    <location>
        <position position="172"/>
    </location>
    <ligand>
        <name>pyrroloquinoline quinone</name>
        <dbReference type="ChEBI" id="CHEBI:58442"/>
    </ligand>
</feature>
<evidence type="ECO:0000259" key="9">
    <source>
        <dbReference type="Pfam" id="PF01011"/>
    </source>
</evidence>
<dbReference type="InterPro" id="IPR018391">
    <property type="entry name" value="PQQ_b-propeller_rpt"/>
</dbReference>
<dbReference type="SUPFAM" id="SSF50998">
    <property type="entry name" value="Quinoprotein alcohol dehydrogenase-like"/>
    <property type="match status" value="1"/>
</dbReference>
<dbReference type="SMART" id="SM00564">
    <property type="entry name" value="PQQ"/>
    <property type="match status" value="5"/>
</dbReference>
<keyword evidence="4" id="KW-0560">Oxidoreductase</keyword>
<feature type="binding site" evidence="6">
    <location>
        <position position="128"/>
    </location>
    <ligand>
        <name>pyrroloquinoline quinone</name>
        <dbReference type="ChEBI" id="CHEBI:58442"/>
    </ligand>
</feature>
<name>A0A250KQI1_9GAMM</name>
<feature type="binding site" evidence="7">
    <location>
        <position position="315"/>
    </location>
    <ligand>
        <name>Ca(2+)</name>
        <dbReference type="ChEBI" id="CHEBI:29108"/>
    </ligand>
</feature>
<dbReference type="InterPro" id="IPR017512">
    <property type="entry name" value="PQQ_MeOH/EtOH_DH"/>
</dbReference>
<feature type="disulfide bond" evidence="8">
    <location>
        <begin position="122"/>
        <end position="123"/>
    </location>
</feature>
<keyword evidence="7" id="KW-0106">Calcium</keyword>
<evidence type="ECO:0000256" key="6">
    <source>
        <dbReference type="PIRSR" id="PIRSR617512-2"/>
    </source>
</evidence>
<dbReference type="InterPro" id="IPR002372">
    <property type="entry name" value="PQQ_rpt_dom"/>
</dbReference>
<feature type="domain" description="Pyrrolo-quinoline quinone repeat" evidence="9">
    <location>
        <begin position="33"/>
        <end position="357"/>
    </location>
</feature>
<comment type="similarity">
    <text evidence="1">Belongs to the bacterial PQQ dehydrogenase family.</text>
</comment>
<dbReference type="Pfam" id="PF01011">
    <property type="entry name" value="PQQ"/>
    <property type="match status" value="2"/>
</dbReference>
<evidence type="ECO:0000256" key="4">
    <source>
        <dbReference type="ARBA" id="ARBA00023002"/>
    </source>
</evidence>
<comment type="cofactor">
    <cofactor evidence="6">
        <name>pyrroloquinoline quinone</name>
        <dbReference type="ChEBI" id="CHEBI:58442"/>
    </cofactor>
    <text evidence="6">Binds 1 PQQ group per subunit.</text>
</comment>
<feature type="active site" description="Proton acceptor" evidence="5">
    <location>
        <position position="315"/>
    </location>
</feature>